<accession>A0A365L1S2</accession>
<comment type="caution">
    <text evidence="7">The sequence shown here is derived from an EMBL/GenBank/DDBJ whole genome shotgun (WGS) entry which is preliminary data.</text>
</comment>
<comment type="subcellular location">
    <subcellularLocation>
        <location evidence="1">Cell membrane</location>
        <topology evidence="1">Multi-pass membrane protein</topology>
    </subcellularLocation>
</comment>
<evidence type="ECO:0000256" key="2">
    <source>
        <dbReference type="ARBA" id="ARBA00022475"/>
    </source>
</evidence>
<feature type="transmembrane region" description="Helical" evidence="6">
    <location>
        <begin position="144"/>
        <end position="163"/>
    </location>
</feature>
<dbReference type="InterPro" id="IPR019108">
    <property type="entry name" value="Caa3_assmbl_CtaG-rel"/>
</dbReference>
<feature type="transmembrane region" description="Helical" evidence="6">
    <location>
        <begin position="207"/>
        <end position="226"/>
    </location>
</feature>
<evidence type="ECO:0000256" key="6">
    <source>
        <dbReference type="SAM" id="Phobius"/>
    </source>
</evidence>
<feature type="transmembrane region" description="Helical" evidence="6">
    <location>
        <begin position="175"/>
        <end position="195"/>
    </location>
</feature>
<dbReference type="AlphaFoldDB" id="A0A365L1S2"/>
<evidence type="ECO:0000256" key="5">
    <source>
        <dbReference type="ARBA" id="ARBA00023136"/>
    </source>
</evidence>
<feature type="transmembrane region" description="Helical" evidence="6">
    <location>
        <begin position="70"/>
        <end position="90"/>
    </location>
</feature>
<feature type="transmembrane region" description="Helical" evidence="6">
    <location>
        <begin position="256"/>
        <end position="275"/>
    </location>
</feature>
<gene>
    <name evidence="7" type="ORF">DP120_06855</name>
</gene>
<dbReference type="Proteomes" id="UP000251002">
    <property type="component" value="Unassembled WGS sequence"/>
</dbReference>
<sequence>MKIIGILFSVLLVLFLNPIKSVVAHNGFDEATEAANIVSQWNLWMVVALIVILMVYVYQFKTEEDFIKKFAFFFSALVVLYVSLGSPLHVLGDHYLFSAHMLEQSLIYTLLPPLLLLGLPKRLIAPIIRVGLRTKILSFLKRPLIPLLLFNVLFSFYHLPLIFNLVVGNSMLHNLMHLILTVTAFFMWIPLIPMVKELDKLSEIHKIGYIFAAGMLLTPACALIIFSDQSFYTVYSDAPQLFASLPPLEDQRTGGIVMKIVQEIVYSTVIGYIFFKWARKEKVDEIDALPSNFTVGGVNQ</sequence>
<evidence type="ECO:0000313" key="7">
    <source>
        <dbReference type="EMBL" id="RAZ79324.1"/>
    </source>
</evidence>
<feature type="transmembrane region" description="Helical" evidence="6">
    <location>
        <begin position="40"/>
        <end position="58"/>
    </location>
</feature>
<evidence type="ECO:0000256" key="4">
    <source>
        <dbReference type="ARBA" id="ARBA00022989"/>
    </source>
</evidence>
<keyword evidence="5 6" id="KW-0472">Membrane</keyword>
<dbReference type="GO" id="GO:0005886">
    <property type="term" value="C:plasma membrane"/>
    <property type="evidence" value="ECO:0007669"/>
    <property type="project" value="UniProtKB-SubCell"/>
</dbReference>
<keyword evidence="3 6" id="KW-0812">Transmembrane</keyword>
<feature type="transmembrane region" description="Helical" evidence="6">
    <location>
        <begin position="110"/>
        <end position="132"/>
    </location>
</feature>
<reference evidence="7 8" key="1">
    <citation type="submission" date="2018-06" db="EMBL/GenBank/DDBJ databases">
        <title>The draft genome sequences of strains SCU63 and S1.</title>
        <authorList>
            <person name="Gan L."/>
        </authorList>
    </citation>
    <scope>NUCLEOTIDE SEQUENCE [LARGE SCALE GENOMIC DNA]</scope>
    <source>
        <strain evidence="7 8">SCU63</strain>
    </source>
</reference>
<organism evidence="7 8">
    <name type="scientific">Planococcus halotolerans</name>
    <dbReference type="NCBI Taxonomy" id="2233542"/>
    <lineage>
        <taxon>Bacteria</taxon>
        <taxon>Bacillati</taxon>
        <taxon>Bacillota</taxon>
        <taxon>Bacilli</taxon>
        <taxon>Bacillales</taxon>
        <taxon>Caryophanaceae</taxon>
        <taxon>Planococcus</taxon>
    </lineage>
</organism>
<evidence type="ECO:0000256" key="1">
    <source>
        <dbReference type="ARBA" id="ARBA00004651"/>
    </source>
</evidence>
<evidence type="ECO:0000256" key="3">
    <source>
        <dbReference type="ARBA" id="ARBA00022692"/>
    </source>
</evidence>
<evidence type="ECO:0000313" key="8">
    <source>
        <dbReference type="Proteomes" id="UP000251002"/>
    </source>
</evidence>
<name>A0A365L1S2_9BACL</name>
<proteinExistence type="predicted"/>
<keyword evidence="4 6" id="KW-1133">Transmembrane helix</keyword>
<keyword evidence="8" id="KW-1185">Reference proteome</keyword>
<dbReference type="EMBL" id="QLZR01000002">
    <property type="protein sequence ID" value="RAZ79324.1"/>
    <property type="molecule type" value="Genomic_DNA"/>
</dbReference>
<keyword evidence="2" id="KW-1003">Cell membrane</keyword>
<dbReference type="Pfam" id="PF09678">
    <property type="entry name" value="Caa3_CtaG"/>
    <property type="match status" value="1"/>
</dbReference>
<evidence type="ECO:0008006" key="9">
    <source>
        <dbReference type="Google" id="ProtNLM"/>
    </source>
</evidence>
<protein>
    <recommendedName>
        <fullName evidence="9">Cytochrome c oxidase assembly factor CtaG</fullName>
    </recommendedName>
</protein>